<name>A0A6J4J228_9CHLR</name>
<feature type="transmembrane region" description="Helical" evidence="1">
    <location>
        <begin position="75"/>
        <end position="95"/>
    </location>
</feature>
<feature type="transmembrane region" description="Helical" evidence="1">
    <location>
        <begin position="48"/>
        <end position="69"/>
    </location>
</feature>
<gene>
    <name evidence="2" type="ORF">AVDCRST_MAG26-2683</name>
</gene>
<evidence type="ECO:0000256" key="1">
    <source>
        <dbReference type="SAM" id="Phobius"/>
    </source>
</evidence>
<feature type="transmembrane region" description="Helical" evidence="1">
    <location>
        <begin position="155"/>
        <end position="178"/>
    </location>
</feature>
<feature type="transmembrane region" description="Helical" evidence="1">
    <location>
        <begin position="190"/>
        <end position="213"/>
    </location>
</feature>
<keyword evidence="1" id="KW-0472">Membrane</keyword>
<keyword evidence="1" id="KW-0812">Transmembrane</keyword>
<proteinExistence type="predicted"/>
<protein>
    <submittedName>
        <fullName evidence="2">Uncharacterized protein</fullName>
    </submittedName>
</protein>
<organism evidence="2">
    <name type="scientific">uncultured Chloroflexia bacterium</name>
    <dbReference type="NCBI Taxonomy" id="1672391"/>
    <lineage>
        <taxon>Bacteria</taxon>
        <taxon>Bacillati</taxon>
        <taxon>Chloroflexota</taxon>
        <taxon>Chloroflexia</taxon>
        <taxon>environmental samples</taxon>
    </lineage>
</organism>
<sequence length="225" mass="23931">MNSPSTNPSPISDRSGVTDAVRVQILATEHWSLLATRGMTWNEIFSRATMFLTVLSGGVVALALVAQATDFGPGFRLFALLVLSVVLLVGLATYVRLSHANTDDFGLVIGMNRLRRAYLELAPELEPYFMTGHHDDEVSVMQSYGWGQHLSLSRILAGTPPLVGAINVVVAGVLAALVGDALGATGETSVMVGIVAALAAAIMHSMMASRTIVSARQGYHPRFPK</sequence>
<accession>A0A6J4J228</accession>
<dbReference type="EMBL" id="CADCTK010000625">
    <property type="protein sequence ID" value="CAA9268303.1"/>
    <property type="molecule type" value="Genomic_DNA"/>
</dbReference>
<evidence type="ECO:0000313" key="2">
    <source>
        <dbReference type="EMBL" id="CAA9268303.1"/>
    </source>
</evidence>
<reference evidence="2" key="1">
    <citation type="submission" date="2020-02" db="EMBL/GenBank/DDBJ databases">
        <authorList>
            <person name="Meier V. D."/>
        </authorList>
    </citation>
    <scope>NUCLEOTIDE SEQUENCE</scope>
    <source>
        <strain evidence="2">AVDCRST_MAG26</strain>
    </source>
</reference>
<dbReference type="AlphaFoldDB" id="A0A6J4J228"/>
<keyword evidence="1" id="KW-1133">Transmembrane helix</keyword>